<reference evidence="3 4" key="1">
    <citation type="submission" date="2018-03" db="EMBL/GenBank/DDBJ databases">
        <title>Genomic Encyclopedia of Archaeal and Bacterial Type Strains, Phase II (KMG-II): from individual species to whole genera.</title>
        <authorList>
            <person name="Goeker M."/>
        </authorList>
    </citation>
    <scope>NUCLEOTIDE SEQUENCE [LARGE SCALE GENOMIC DNA]</scope>
    <source>
        <strain evidence="3 4">DSM 28229</strain>
    </source>
</reference>
<dbReference type="Proteomes" id="UP000245535">
    <property type="component" value="Unassembled WGS sequence"/>
</dbReference>
<name>A0A316A475_SEDFL</name>
<evidence type="ECO:0000256" key="2">
    <source>
        <dbReference type="SAM" id="Phobius"/>
    </source>
</evidence>
<comment type="caution">
    <text evidence="3">The sequence shown here is derived from an EMBL/GenBank/DDBJ whole genome shotgun (WGS) entry which is preliminary data.</text>
</comment>
<gene>
    <name evidence="3" type="ORF">BC781_101908</name>
</gene>
<feature type="repeat" description="TPR" evidence="1">
    <location>
        <begin position="293"/>
        <end position="326"/>
    </location>
</feature>
<keyword evidence="2" id="KW-0812">Transmembrane</keyword>
<dbReference type="SUPFAM" id="SSF48452">
    <property type="entry name" value="TPR-like"/>
    <property type="match status" value="1"/>
</dbReference>
<organism evidence="3 4">
    <name type="scientific">Sediminitomix flava</name>
    <dbReference type="NCBI Taxonomy" id="379075"/>
    <lineage>
        <taxon>Bacteria</taxon>
        <taxon>Pseudomonadati</taxon>
        <taxon>Bacteroidota</taxon>
        <taxon>Cytophagia</taxon>
        <taxon>Cytophagales</taxon>
        <taxon>Flammeovirgaceae</taxon>
        <taxon>Sediminitomix</taxon>
    </lineage>
</organism>
<dbReference type="EMBL" id="QGDO01000001">
    <property type="protein sequence ID" value="PWJ44537.1"/>
    <property type="molecule type" value="Genomic_DNA"/>
</dbReference>
<feature type="transmembrane region" description="Helical" evidence="2">
    <location>
        <begin position="44"/>
        <end position="68"/>
    </location>
</feature>
<dbReference type="InterPro" id="IPR011990">
    <property type="entry name" value="TPR-like_helical_dom_sf"/>
</dbReference>
<dbReference type="AlphaFoldDB" id="A0A316A475"/>
<evidence type="ECO:0000256" key="1">
    <source>
        <dbReference type="PROSITE-ProRule" id="PRU00339"/>
    </source>
</evidence>
<dbReference type="OrthoDB" id="974834at2"/>
<dbReference type="RefSeq" id="WP_109616023.1">
    <property type="nucleotide sequence ID" value="NZ_QGDO01000001.1"/>
</dbReference>
<dbReference type="PROSITE" id="PS50005">
    <property type="entry name" value="TPR"/>
    <property type="match status" value="1"/>
</dbReference>
<accession>A0A316A475</accession>
<feature type="transmembrane region" description="Helical" evidence="2">
    <location>
        <begin position="12"/>
        <end position="38"/>
    </location>
</feature>
<evidence type="ECO:0000313" key="3">
    <source>
        <dbReference type="EMBL" id="PWJ44537.1"/>
    </source>
</evidence>
<keyword evidence="4" id="KW-1185">Reference proteome</keyword>
<feature type="transmembrane region" description="Helical" evidence="2">
    <location>
        <begin position="130"/>
        <end position="151"/>
    </location>
</feature>
<evidence type="ECO:0000313" key="4">
    <source>
        <dbReference type="Proteomes" id="UP000245535"/>
    </source>
</evidence>
<keyword evidence="2" id="KW-1133">Transmembrane helix</keyword>
<keyword evidence="1" id="KW-0802">TPR repeat</keyword>
<proteinExistence type="predicted"/>
<keyword evidence="2" id="KW-0472">Membrane</keyword>
<dbReference type="Gene3D" id="1.25.40.10">
    <property type="entry name" value="Tetratricopeptide repeat domain"/>
    <property type="match status" value="1"/>
</dbReference>
<dbReference type="SMART" id="SM00028">
    <property type="entry name" value="TPR"/>
    <property type="match status" value="3"/>
</dbReference>
<dbReference type="Pfam" id="PF13181">
    <property type="entry name" value="TPR_8"/>
    <property type="match status" value="1"/>
</dbReference>
<dbReference type="InterPro" id="IPR019734">
    <property type="entry name" value="TPR_rpt"/>
</dbReference>
<dbReference type="Pfam" id="PF14559">
    <property type="entry name" value="TPR_19"/>
    <property type="match status" value="1"/>
</dbReference>
<sequence>MTDLTNKGRFTLAKNIFTAFFPNWTIALLALALGLRFVNIHPNYIVLSDFIISVLLFVWSMGLVTIPIHELGHLLMAKLVKGKPLRIQLGRGQTLFKGQILGVKVSLKHKIDSGLAFASFSNISHLRLRLAVYILGGVFFNLALAGCIYYFKGFDWDRLIGKEGIDLLMILMTANALRGAMNLIPFTTYAMDSVHGSDGYQLLSLPFRKKEDLEIYNYSDKLLDAAEFAEEGKYDQALSIYLEYLERFPNENLLKYGISHFYLKLGELDKSLELLLELEELLKTDKKVKRAEAILYNALAWTYLLKNELEKAEEYSKKAILIAPKSDAIRGTRAAVLVELERIEGKHILQDLIDLKYVNDAMLINATYLAYAFYLQEKPEKMNKYLEYVGEHQQHFHLDGRMLYERILERIGEKEKLTV</sequence>
<protein>
    <submittedName>
        <fullName evidence="3">Tetratricopeptide repeat protein</fullName>
    </submittedName>
</protein>